<dbReference type="GO" id="GO:0005886">
    <property type="term" value="C:plasma membrane"/>
    <property type="evidence" value="ECO:0007669"/>
    <property type="project" value="UniProtKB-SubCell"/>
</dbReference>
<comment type="similarity">
    <text evidence="8">Belongs to the tumor necrosis factor family.</text>
</comment>
<comment type="function">
    <text evidence="1">Cytoplasmic form induces gene transcription inhibition.</text>
</comment>
<dbReference type="PROSITE" id="PS00251">
    <property type="entry name" value="THD_1"/>
    <property type="match status" value="1"/>
</dbReference>
<dbReference type="InterPro" id="IPR021184">
    <property type="entry name" value="TNF_CS"/>
</dbReference>
<sequence length="135" mass="15398">MFVSGAKDIRSLQLQWQSSSFGAFTAGVQYKDGGLVIHQDGLYFVYSEVYFQGEGCNNKYLQHLVYKKTPRYPLDIVLMDSMMTRNCMISDTWSRSSYLGAVFQLMKDDKVHVNVSDVTVVMVDASKTFFGLYKL</sequence>
<keyword evidence="13" id="KW-0964">Secreted</keyword>
<dbReference type="PROSITE" id="PS50049">
    <property type="entry name" value="THD_2"/>
    <property type="match status" value="1"/>
</dbReference>
<dbReference type="InterPro" id="IPR028326">
    <property type="entry name" value="FASL"/>
</dbReference>
<proteinExistence type="inferred from homology"/>
<comment type="caution">
    <text evidence="31">The sequence shown here is derived from an EMBL/GenBank/DDBJ whole genome shotgun (WGS) entry which is preliminary data.</text>
</comment>
<dbReference type="SMART" id="SM00207">
    <property type="entry name" value="TNF"/>
    <property type="match status" value="1"/>
</dbReference>
<dbReference type="PANTHER" id="PTHR11471:SF33">
    <property type="entry name" value="TUMOR NECROSIS FACTOR LIGAND SUPERFAMILY MEMBER 6"/>
    <property type="match status" value="1"/>
</dbReference>
<evidence type="ECO:0000256" key="27">
    <source>
        <dbReference type="ARBA" id="ARBA00030913"/>
    </source>
</evidence>
<keyword evidence="20" id="KW-0472">Membrane</keyword>
<reference evidence="31" key="1">
    <citation type="journal article" date="2022" name="bioRxiv">
        <title>Sequencing and chromosome-scale assembly of the giantPleurodeles waltlgenome.</title>
        <authorList>
            <person name="Brown T."/>
            <person name="Elewa A."/>
            <person name="Iarovenko S."/>
            <person name="Subramanian E."/>
            <person name="Araus A.J."/>
            <person name="Petzold A."/>
            <person name="Susuki M."/>
            <person name="Suzuki K.-i.T."/>
            <person name="Hayashi T."/>
            <person name="Toyoda A."/>
            <person name="Oliveira C."/>
            <person name="Osipova E."/>
            <person name="Leigh N.D."/>
            <person name="Simon A."/>
            <person name="Yun M.H."/>
        </authorList>
    </citation>
    <scope>NUCLEOTIDE SEQUENCE</scope>
    <source>
        <strain evidence="31">20211129_DDA</strain>
        <tissue evidence="31">Liver</tissue>
    </source>
</reference>
<evidence type="ECO:0000256" key="5">
    <source>
        <dbReference type="ARBA" id="ARBA00004321"/>
    </source>
</evidence>
<evidence type="ECO:0000259" key="30">
    <source>
        <dbReference type="PROSITE" id="PS50049"/>
    </source>
</evidence>
<dbReference type="AlphaFoldDB" id="A0AAV7T745"/>
<evidence type="ECO:0000313" key="31">
    <source>
        <dbReference type="EMBL" id="KAJ1172257.1"/>
    </source>
</evidence>
<name>A0AAV7T745_PLEWA</name>
<dbReference type="InterPro" id="IPR006052">
    <property type="entry name" value="TNF_dom"/>
</dbReference>
<comment type="function">
    <text evidence="28">Induces FAS-mediated activation of NF-kappa-B, initiating non-apoptotic signaling pathways. Can induce apoptosis but does not appear to be essential for this process.</text>
</comment>
<keyword evidence="14" id="KW-0812">Transmembrane</keyword>
<keyword evidence="11" id="KW-0678">Repressor</keyword>
<keyword evidence="22" id="KW-0804">Transcription</keyword>
<evidence type="ECO:0000256" key="29">
    <source>
        <dbReference type="ARBA" id="ARBA00047144"/>
    </source>
</evidence>
<keyword evidence="10" id="KW-1003">Cell membrane</keyword>
<evidence type="ECO:0000313" key="32">
    <source>
        <dbReference type="Proteomes" id="UP001066276"/>
    </source>
</evidence>
<keyword evidence="24" id="KW-0458">Lysosome</keyword>
<dbReference type="GO" id="GO:0043202">
    <property type="term" value="C:lysosomal lumen"/>
    <property type="evidence" value="ECO:0007669"/>
    <property type="project" value="UniProtKB-SubCell"/>
</dbReference>
<dbReference type="GO" id="GO:0006955">
    <property type="term" value="P:immune response"/>
    <property type="evidence" value="ECO:0007669"/>
    <property type="project" value="InterPro"/>
</dbReference>
<evidence type="ECO:0000256" key="25">
    <source>
        <dbReference type="ARBA" id="ARBA00023242"/>
    </source>
</evidence>
<dbReference type="PRINTS" id="PR01681">
    <property type="entry name" value="FASLIGAND"/>
</dbReference>
<evidence type="ECO:0000256" key="24">
    <source>
        <dbReference type="ARBA" id="ARBA00023228"/>
    </source>
</evidence>
<dbReference type="GO" id="GO:0005615">
    <property type="term" value="C:extracellular space"/>
    <property type="evidence" value="ECO:0007669"/>
    <property type="project" value="UniProtKB-KW"/>
</dbReference>
<dbReference type="InterPro" id="IPR008983">
    <property type="entry name" value="Tumour_necrosis_fac-like_dom"/>
</dbReference>
<evidence type="ECO:0000256" key="2">
    <source>
        <dbReference type="ARBA" id="ARBA00004123"/>
    </source>
</evidence>
<evidence type="ECO:0000256" key="6">
    <source>
        <dbReference type="ARBA" id="ARBA00004606"/>
    </source>
</evidence>
<keyword evidence="12" id="KW-0202">Cytokine</keyword>
<accession>A0AAV7T745</accession>
<keyword evidence="32" id="KW-1185">Reference proteome</keyword>
<evidence type="ECO:0000256" key="12">
    <source>
        <dbReference type="ARBA" id="ARBA00022514"/>
    </source>
</evidence>
<dbReference type="EMBL" id="JANPWB010000007">
    <property type="protein sequence ID" value="KAJ1172257.1"/>
    <property type="molecule type" value="Genomic_DNA"/>
</dbReference>
<dbReference type="GO" id="GO:0008625">
    <property type="term" value="P:extrinsic apoptotic signaling pathway via death domain receptors"/>
    <property type="evidence" value="ECO:0007669"/>
    <property type="project" value="TreeGrafter"/>
</dbReference>
<evidence type="ECO:0000256" key="11">
    <source>
        <dbReference type="ARBA" id="ARBA00022491"/>
    </source>
</evidence>
<dbReference type="GO" id="GO:0043123">
    <property type="term" value="P:positive regulation of canonical NF-kappaB signal transduction"/>
    <property type="evidence" value="ECO:0007669"/>
    <property type="project" value="TreeGrafter"/>
</dbReference>
<keyword evidence="16" id="KW-0832">Ubl conjugation</keyword>
<dbReference type="Pfam" id="PF00229">
    <property type="entry name" value="TNF"/>
    <property type="match status" value="1"/>
</dbReference>
<keyword evidence="18" id="KW-1133">Transmembrane helix</keyword>
<dbReference type="PANTHER" id="PTHR11471">
    <property type="entry name" value="TUMOR NECROSIS FACTOR FAMILY MEMBER"/>
    <property type="match status" value="1"/>
</dbReference>
<comment type="subunit">
    <text evidence="29">Homotrimer. Interacts with ARHGAP9, BAIAP2L1, BTK, CACNB3, CACNB4, CRK, DLG2, DNMBP, DOCK4, EPS8L3, FGR, FYB1, FYN, HCK, ITK, ITSN2, KALRN, LYN, MACC1, MIA, MPP4, MYO15A, NCF1, NCK1, NCK2, NCKIPSD, OSTF1, PIK3R1, PSTPIP1, RIMBP3C, SAMSN1, SH3GL3, SH3PXD2B, SH3PXD2A, SH3RF2, SKAP2, SNX33, SNX9, SORBS3, SPTA1, SRC, SRGAP1, SRGAP2, SRGAP3, TEC, TJP3 and YES1.</text>
</comment>
<evidence type="ECO:0000256" key="4">
    <source>
        <dbReference type="ARBA" id="ARBA00004227"/>
    </source>
</evidence>
<keyword evidence="19" id="KW-0805">Transcription regulation</keyword>
<evidence type="ECO:0000256" key="7">
    <source>
        <dbReference type="ARBA" id="ARBA00004613"/>
    </source>
</evidence>
<evidence type="ECO:0000256" key="19">
    <source>
        <dbReference type="ARBA" id="ARBA00023015"/>
    </source>
</evidence>
<dbReference type="PRINTS" id="PR01234">
    <property type="entry name" value="TNECROSISFCT"/>
</dbReference>
<dbReference type="GO" id="GO:0005164">
    <property type="term" value="F:tumor necrosis factor receptor binding"/>
    <property type="evidence" value="ECO:0007669"/>
    <property type="project" value="InterPro"/>
</dbReference>
<dbReference type="CDD" id="cd00184">
    <property type="entry name" value="TNF"/>
    <property type="match status" value="1"/>
</dbReference>
<protein>
    <recommendedName>
        <fullName evidence="9">Tumor necrosis factor ligand superfamily member 6</fullName>
    </recommendedName>
    <alternativeName>
        <fullName evidence="27">Fas antigen ligand</fullName>
    </alternativeName>
</protein>
<keyword evidence="26" id="KW-0968">Cytoplasmic vesicle</keyword>
<feature type="domain" description="THD" evidence="30">
    <location>
        <begin position="1"/>
        <end position="135"/>
    </location>
</feature>
<evidence type="ECO:0000256" key="23">
    <source>
        <dbReference type="ARBA" id="ARBA00023180"/>
    </source>
</evidence>
<evidence type="ECO:0000256" key="10">
    <source>
        <dbReference type="ARBA" id="ARBA00022475"/>
    </source>
</evidence>
<dbReference type="Proteomes" id="UP001066276">
    <property type="component" value="Chromosome 4_1"/>
</dbReference>
<evidence type="ECO:0000256" key="13">
    <source>
        <dbReference type="ARBA" id="ARBA00022525"/>
    </source>
</evidence>
<dbReference type="SUPFAM" id="SSF49842">
    <property type="entry name" value="TNF-like"/>
    <property type="match status" value="1"/>
</dbReference>
<dbReference type="GO" id="GO:0060205">
    <property type="term" value="C:cytoplasmic vesicle lumen"/>
    <property type="evidence" value="ECO:0007669"/>
    <property type="project" value="UniProtKB-SubCell"/>
</dbReference>
<comment type="subcellular location">
    <subcellularLocation>
        <location evidence="3">Cell membrane</location>
        <topology evidence="3">Single-pass membrane protein</topology>
    </subcellularLocation>
    <subcellularLocation>
        <location evidence="5">Cytoplasmic vesicle lumen</location>
    </subcellularLocation>
    <subcellularLocation>
        <location evidence="4">Lysosome lumen</location>
    </subcellularLocation>
    <subcellularLocation>
        <location evidence="6">Membrane</location>
        <topology evidence="6">Single-pass type II membrane protein</topology>
    </subcellularLocation>
    <subcellularLocation>
        <location evidence="2">Nucleus</location>
    </subcellularLocation>
    <subcellularLocation>
        <location evidence="7">Secreted</location>
    </subcellularLocation>
</comment>
<evidence type="ECO:0000256" key="22">
    <source>
        <dbReference type="ARBA" id="ARBA00023163"/>
    </source>
</evidence>
<keyword evidence="23" id="KW-0325">Glycoprotein</keyword>
<evidence type="ECO:0000256" key="28">
    <source>
        <dbReference type="ARBA" id="ARBA00045660"/>
    </source>
</evidence>
<dbReference type="GO" id="GO:0005634">
    <property type="term" value="C:nucleus"/>
    <property type="evidence" value="ECO:0007669"/>
    <property type="project" value="UniProtKB-SubCell"/>
</dbReference>
<evidence type="ECO:0000256" key="18">
    <source>
        <dbReference type="ARBA" id="ARBA00022989"/>
    </source>
</evidence>
<keyword evidence="15" id="KW-0053">Apoptosis</keyword>
<dbReference type="Gene3D" id="2.60.120.40">
    <property type="match status" value="1"/>
</dbReference>
<dbReference type="GO" id="GO:0005125">
    <property type="term" value="F:cytokine activity"/>
    <property type="evidence" value="ECO:0007669"/>
    <property type="project" value="UniProtKB-KW"/>
</dbReference>
<evidence type="ECO:0000256" key="3">
    <source>
        <dbReference type="ARBA" id="ARBA00004162"/>
    </source>
</evidence>
<evidence type="ECO:0000256" key="1">
    <source>
        <dbReference type="ARBA" id="ARBA00003149"/>
    </source>
</evidence>
<keyword evidence="21" id="KW-1015">Disulfide bond</keyword>
<evidence type="ECO:0000256" key="17">
    <source>
        <dbReference type="ARBA" id="ARBA00022968"/>
    </source>
</evidence>
<gene>
    <name evidence="31" type="ORF">NDU88_004104</name>
</gene>
<organism evidence="31 32">
    <name type="scientific">Pleurodeles waltl</name>
    <name type="common">Iberian ribbed newt</name>
    <dbReference type="NCBI Taxonomy" id="8319"/>
    <lineage>
        <taxon>Eukaryota</taxon>
        <taxon>Metazoa</taxon>
        <taxon>Chordata</taxon>
        <taxon>Craniata</taxon>
        <taxon>Vertebrata</taxon>
        <taxon>Euteleostomi</taxon>
        <taxon>Amphibia</taxon>
        <taxon>Batrachia</taxon>
        <taxon>Caudata</taxon>
        <taxon>Salamandroidea</taxon>
        <taxon>Salamandridae</taxon>
        <taxon>Pleurodelinae</taxon>
        <taxon>Pleurodeles</taxon>
    </lineage>
</organism>
<keyword evidence="17" id="KW-0735">Signal-anchor</keyword>
<evidence type="ECO:0000256" key="9">
    <source>
        <dbReference type="ARBA" id="ARBA00018020"/>
    </source>
</evidence>
<evidence type="ECO:0000256" key="14">
    <source>
        <dbReference type="ARBA" id="ARBA00022692"/>
    </source>
</evidence>
<evidence type="ECO:0000256" key="20">
    <source>
        <dbReference type="ARBA" id="ARBA00023136"/>
    </source>
</evidence>
<evidence type="ECO:0000256" key="16">
    <source>
        <dbReference type="ARBA" id="ARBA00022843"/>
    </source>
</evidence>
<dbReference type="InterPro" id="IPR006053">
    <property type="entry name" value="TNF"/>
</dbReference>
<evidence type="ECO:0000256" key="26">
    <source>
        <dbReference type="ARBA" id="ARBA00023329"/>
    </source>
</evidence>
<keyword evidence="25" id="KW-0539">Nucleus</keyword>
<evidence type="ECO:0000256" key="15">
    <source>
        <dbReference type="ARBA" id="ARBA00022703"/>
    </source>
</evidence>
<evidence type="ECO:0000256" key="21">
    <source>
        <dbReference type="ARBA" id="ARBA00023157"/>
    </source>
</evidence>
<evidence type="ECO:0000256" key="8">
    <source>
        <dbReference type="ARBA" id="ARBA00008670"/>
    </source>
</evidence>